<sequence>MRSFPVAPASAAWRKSSHSAEGNDACVEVAPIAPVIAVRDSVDPTGPALAFSPAVWNAFTARVRTIENA</sequence>
<comment type="caution">
    <text evidence="2">The sequence shown here is derived from an EMBL/GenBank/DDBJ whole genome shotgun (WGS) entry which is preliminary data.</text>
</comment>
<feature type="domain" description="DUF397" evidence="1">
    <location>
        <begin position="11"/>
        <end position="64"/>
    </location>
</feature>
<keyword evidence="3" id="KW-1185">Reference proteome</keyword>
<gene>
    <name evidence="2" type="ORF">K1Y72_10900</name>
</gene>
<organism evidence="2 3">
    <name type="scientific">Actinomadura parmotrematis</name>
    <dbReference type="NCBI Taxonomy" id="2864039"/>
    <lineage>
        <taxon>Bacteria</taxon>
        <taxon>Bacillati</taxon>
        <taxon>Actinomycetota</taxon>
        <taxon>Actinomycetes</taxon>
        <taxon>Streptosporangiales</taxon>
        <taxon>Thermomonosporaceae</taxon>
        <taxon>Actinomadura</taxon>
    </lineage>
</organism>
<dbReference type="Pfam" id="PF04149">
    <property type="entry name" value="DUF397"/>
    <property type="match status" value="1"/>
</dbReference>
<evidence type="ECO:0000313" key="2">
    <source>
        <dbReference type="EMBL" id="MBW8482879.1"/>
    </source>
</evidence>
<protein>
    <submittedName>
        <fullName evidence="2">DUF397 domain-containing protein</fullName>
    </submittedName>
</protein>
<reference evidence="2 3" key="1">
    <citation type="submission" date="2021-07" db="EMBL/GenBank/DDBJ databases">
        <title>Actinomadura sp. PM05-2 isolated from lichen.</title>
        <authorList>
            <person name="Somphong A."/>
            <person name="Phongsopitanun W."/>
            <person name="Tanasupawat S."/>
            <person name="Peongsungnone V."/>
        </authorList>
    </citation>
    <scope>NUCLEOTIDE SEQUENCE [LARGE SCALE GENOMIC DNA]</scope>
    <source>
        <strain evidence="2 3">PM05-2</strain>
    </source>
</reference>
<dbReference type="EMBL" id="JAIBOA010000006">
    <property type="protein sequence ID" value="MBW8482879.1"/>
    <property type="molecule type" value="Genomic_DNA"/>
</dbReference>
<evidence type="ECO:0000259" key="1">
    <source>
        <dbReference type="Pfam" id="PF04149"/>
    </source>
</evidence>
<accession>A0ABS7FR66</accession>
<proteinExistence type="predicted"/>
<name>A0ABS7FR66_9ACTN</name>
<dbReference type="Proteomes" id="UP000774570">
    <property type="component" value="Unassembled WGS sequence"/>
</dbReference>
<dbReference type="RefSeq" id="WP_220165739.1">
    <property type="nucleotide sequence ID" value="NZ_JAIBOA010000006.1"/>
</dbReference>
<evidence type="ECO:0000313" key="3">
    <source>
        <dbReference type="Proteomes" id="UP000774570"/>
    </source>
</evidence>
<dbReference type="InterPro" id="IPR007278">
    <property type="entry name" value="DUF397"/>
</dbReference>